<evidence type="ECO:0000256" key="4">
    <source>
        <dbReference type="SAM" id="MobiDB-lite"/>
    </source>
</evidence>
<sequence length="123" mass="12986">MDPGHEYRSALRSLHHGKKQFSSSSSPARTGVDMAGYRRSITGVLGNGDDRKKQADDSLRQVLGAASMATNLGKHPGQLKDDVASPGGTTIAGIHELEKGGFRGILMNAVVAAAKRSRELSQS</sequence>
<comment type="caution">
    <text evidence="6">The sequence shown here is derived from an EMBL/GenBank/DDBJ whole genome shotgun (WGS) entry which is preliminary data.</text>
</comment>
<comment type="similarity">
    <text evidence="1">Belongs to the pyrroline-5-carboxylate reductase family.</text>
</comment>
<dbReference type="InterPro" id="IPR053790">
    <property type="entry name" value="P5CR-like_CS"/>
</dbReference>
<dbReference type="Proteomes" id="UP001187471">
    <property type="component" value="Unassembled WGS sequence"/>
</dbReference>
<proteinExistence type="inferred from homology"/>
<name>A0AA88QU68_9ASTE</name>
<organism evidence="6 7">
    <name type="scientific">Escallonia rubra</name>
    <dbReference type="NCBI Taxonomy" id="112253"/>
    <lineage>
        <taxon>Eukaryota</taxon>
        <taxon>Viridiplantae</taxon>
        <taxon>Streptophyta</taxon>
        <taxon>Embryophyta</taxon>
        <taxon>Tracheophyta</taxon>
        <taxon>Spermatophyta</taxon>
        <taxon>Magnoliopsida</taxon>
        <taxon>eudicotyledons</taxon>
        <taxon>Gunneridae</taxon>
        <taxon>Pentapetalae</taxon>
        <taxon>asterids</taxon>
        <taxon>campanulids</taxon>
        <taxon>Escalloniales</taxon>
        <taxon>Escalloniaceae</taxon>
        <taxon>Escallonia</taxon>
    </lineage>
</organism>
<feature type="region of interest" description="Disordered" evidence="4">
    <location>
        <begin position="1"/>
        <end position="35"/>
    </location>
</feature>
<dbReference type="Gene3D" id="1.10.3730.10">
    <property type="entry name" value="ProC C-terminal domain-like"/>
    <property type="match status" value="1"/>
</dbReference>
<evidence type="ECO:0000256" key="2">
    <source>
        <dbReference type="ARBA" id="ARBA00022857"/>
    </source>
</evidence>
<dbReference type="EMBL" id="JAVXUO010002079">
    <property type="protein sequence ID" value="KAK2976413.1"/>
    <property type="molecule type" value="Genomic_DNA"/>
</dbReference>
<feature type="domain" description="Pyrroline-5-carboxylate reductase dimerisation" evidence="5">
    <location>
        <begin position="59"/>
        <end position="120"/>
    </location>
</feature>
<dbReference type="PANTHER" id="PTHR11645:SF0">
    <property type="entry name" value="PYRROLINE-5-CARBOXYLATE REDUCTASE 3"/>
    <property type="match status" value="1"/>
</dbReference>
<dbReference type="PROSITE" id="PS00521">
    <property type="entry name" value="P5CR"/>
    <property type="match status" value="1"/>
</dbReference>
<dbReference type="PANTHER" id="PTHR11645">
    <property type="entry name" value="PYRROLINE-5-CARBOXYLATE REDUCTASE"/>
    <property type="match status" value="1"/>
</dbReference>
<evidence type="ECO:0000259" key="5">
    <source>
        <dbReference type="Pfam" id="PF14748"/>
    </source>
</evidence>
<dbReference type="AlphaFoldDB" id="A0AA88QU68"/>
<reference evidence="6" key="1">
    <citation type="submission" date="2022-12" db="EMBL/GenBank/DDBJ databases">
        <title>Draft genome assemblies for two species of Escallonia (Escalloniales).</title>
        <authorList>
            <person name="Chanderbali A."/>
            <person name="Dervinis C."/>
            <person name="Anghel I."/>
            <person name="Soltis D."/>
            <person name="Soltis P."/>
            <person name="Zapata F."/>
        </authorList>
    </citation>
    <scope>NUCLEOTIDE SEQUENCE</scope>
    <source>
        <strain evidence="6">UCBG92.1500</strain>
        <tissue evidence="6">Leaf</tissue>
    </source>
</reference>
<evidence type="ECO:0000256" key="3">
    <source>
        <dbReference type="ARBA" id="ARBA00023002"/>
    </source>
</evidence>
<evidence type="ECO:0000256" key="1">
    <source>
        <dbReference type="ARBA" id="ARBA00005525"/>
    </source>
</evidence>
<dbReference type="SUPFAM" id="SSF48179">
    <property type="entry name" value="6-phosphogluconate dehydrogenase C-terminal domain-like"/>
    <property type="match status" value="1"/>
</dbReference>
<evidence type="ECO:0000313" key="6">
    <source>
        <dbReference type="EMBL" id="KAK2976413.1"/>
    </source>
</evidence>
<keyword evidence="7" id="KW-1185">Reference proteome</keyword>
<dbReference type="FunFam" id="1.10.3730.10:FF:000001">
    <property type="entry name" value="Pyrroline-5-carboxylate reductase"/>
    <property type="match status" value="1"/>
</dbReference>
<evidence type="ECO:0000313" key="7">
    <source>
        <dbReference type="Proteomes" id="UP001187471"/>
    </source>
</evidence>
<dbReference type="InterPro" id="IPR008927">
    <property type="entry name" value="6-PGluconate_DH-like_C_sf"/>
</dbReference>
<dbReference type="GO" id="GO:0055129">
    <property type="term" value="P:L-proline biosynthetic process"/>
    <property type="evidence" value="ECO:0007669"/>
    <property type="project" value="TreeGrafter"/>
</dbReference>
<gene>
    <name evidence="6" type="ORF">RJ640_007451</name>
</gene>
<accession>A0AA88QU68</accession>
<keyword evidence="3" id="KW-0560">Oxidoreductase</keyword>
<dbReference type="InterPro" id="IPR029036">
    <property type="entry name" value="P5CR_dimer"/>
</dbReference>
<dbReference type="GO" id="GO:0004735">
    <property type="term" value="F:pyrroline-5-carboxylate reductase activity"/>
    <property type="evidence" value="ECO:0007669"/>
    <property type="project" value="TreeGrafter"/>
</dbReference>
<protein>
    <recommendedName>
        <fullName evidence="5">Pyrroline-5-carboxylate reductase dimerisation domain-containing protein</fullName>
    </recommendedName>
</protein>
<dbReference type="Pfam" id="PF14748">
    <property type="entry name" value="P5CR_dimer"/>
    <property type="match status" value="1"/>
</dbReference>
<keyword evidence="2" id="KW-0521">NADP</keyword>